<evidence type="ECO:0000256" key="1">
    <source>
        <dbReference type="SAM" id="Phobius"/>
    </source>
</evidence>
<evidence type="ECO:0000259" key="2">
    <source>
        <dbReference type="PROSITE" id="PS50125"/>
    </source>
</evidence>
<dbReference type="Pfam" id="PF00672">
    <property type="entry name" value="HAMP"/>
    <property type="match status" value="1"/>
</dbReference>
<dbReference type="Pfam" id="PF00211">
    <property type="entry name" value="Guanylate_cyc"/>
    <property type="match status" value="1"/>
</dbReference>
<dbReference type="SUPFAM" id="SSF158472">
    <property type="entry name" value="HAMP domain-like"/>
    <property type="match status" value="1"/>
</dbReference>
<dbReference type="SMART" id="SM00304">
    <property type="entry name" value="HAMP"/>
    <property type="match status" value="1"/>
</dbReference>
<dbReference type="GO" id="GO:0009190">
    <property type="term" value="P:cyclic nucleotide biosynthetic process"/>
    <property type="evidence" value="ECO:0007669"/>
    <property type="project" value="InterPro"/>
</dbReference>
<dbReference type="InterPro" id="IPR003660">
    <property type="entry name" value="HAMP_dom"/>
</dbReference>
<gene>
    <name evidence="4" type="ORF">MNBD_GAMMA21-2672</name>
</gene>
<dbReference type="SMART" id="SM00044">
    <property type="entry name" value="CYCc"/>
    <property type="match status" value="1"/>
</dbReference>
<evidence type="ECO:0000313" key="4">
    <source>
        <dbReference type="EMBL" id="VAX01498.1"/>
    </source>
</evidence>
<protein>
    <submittedName>
        <fullName evidence="4">Adenylate cyclase</fullName>
        <ecNumber evidence="4">4.6.1.1</ecNumber>
    </submittedName>
</protein>
<dbReference type="GO" id="GO:0035556">
    <property type="term" value="P:intracellular signal transduction"/>
    <property type="evidence" value="ECO:0007669"/>
    <property type="project" value="InterPro"/>
</dbReference>
<dbReference type="PROSITE" id="PS50125">
    <property type="entry name" value="GUANYLATE_CYCLASE_2"/>
    <property type="match status" value="1"/>
</dbReference>
<keyword evidence="4" id="KW-0456">Lyase</keyword>
<dbReference type="GO" id="GO:0004016">
    <property type="term" value="F:adenylate cyclase activity"/>
    <property type="evidence" value="ECO:0007669"/>
    <property type="project" value="UniProtKB-EC"/>
</dbReference>
<dbReference type="CDD" id="cd06225">
    <property type="entry name" value="HAMP"/>
    <property type="match status" value="1"/>
</dbReference>
<dbReference type="EC" id="4.6.1.1" evidence="4"/>
<dbReference type="PROSITE" id="PS50885">
    <property type="entry name" value="HAMP"/>
    <property type="match status" value="1"/>
</dbReference>
<proteinExistence type="predicted"/>
<feature type="transmembrane region" description="Helical" evidence="1">
    <location>
        <begin position="213"/>
        <end position="235"/>
    </location>
</feature>
<keyword evidence="1" id="KW-0472">Membrane</keyword>
<sequence>MSPEHPQEQPIPPLKNERRAGDRVVAVAAPTFFGRVRETIGRLGPKQVPIAYKLAIILTVLIASGMSLLGLMIISNQSNLLRSQINEFGQTMVDHLAESSKELVLSDDILSLMVLVSNLGKNENVLGSVIYSHDGKVLGHSGRLPVHDINKMYKLSTKIDNKHYSIEWTDNDEEINSLEVISFLTPIEYQDLIVGHALITYSKSSLSQSLHETIRAITGATVFMIILGIITAFFAGKKLSQPIYDLMDASRAIHSGDYAYRLPEHRNDEFGYLINAFNTMANGLLEKNQVESAFSRFVSPKVAKQIMENLDGVSLGGKRVQATTLFADIVGFTSMSTRLPAEEVALLLNDYFRYINMASKLYHGTVDKYIGDCAMIVFGAPEEDKDHKFNAVLCAIMIQRMVDRLNMERIQQGKEAIHFRIGLNSGEVLAGNMGSEDRMQYTVVGESVNLAARLHSVAERGQVIVTDFFVKDPDVQWLVLAHRHKSIRLRGIADPVTTYVVTDVKAEYSQVINQQLDDMLSTQNVA</sequence>
<feature type="transmembrane region" description="Helical" evidence="1">
    <location>
        <begin position="50"/>
        <end position="74"/>
    </location>
</feature>
<evidence type="ECO:0000259" key="3">
    <source>
        <dbReference type="PROSITE" id="PS50885"/>
    </source>
</evidence>
<dbReference type="GO" id="GO:0016020">
    <property type="term" value="C:membrane"/>
    <property type="evidence" value="ECO:0007669"/>
    <property type="project" value="InterPro"/>
</dbReference>
<feature type="domain" description="Guanylate cyclase" evidence="2">
    <location>
        <begin position="323"/>
        <end position="455"/>
    </location>
</feature>
<accession>A0A3B1AQ44</accession>
<keyword evidence="1" id="KW-1133">Transmembrane helix</keyword>
<dbReference type="Gene3D" id="6.10.340.10">
    <property type="match status" value="1"/>
</dbReference>
<dbReference type="InterPro" id="IPR050697">
    <property type="entry name" value="Adenylyl/Guanylyl_Cyclase_3/4"/>
</dbReference>
<name>A0A3B1AQ44_9ZZZZ</name>
<dbReference type="PANTHER" id="PTHR43081:SF1">
    <property type="entry name" value="ADENYLATE CYCLASE, TERMINAL-DIFFERENTIATION SPECIFIC"/>
    <property type="match status" value="1"/>
</dbReference>
<dbReference type="Gene3D" id="3.30.70.1230">
    <property type="entry name" value="Nucleotide cyclase"/>
    <property type="match status" value="1"/>
</dbReference>
<feature type="domain" description="HAMP" evidence="3">
    <location>
        <begin position="237"/>
        <end position="289"/>
    </location>
</feature>
<keyword evidence="1" id="KW-0812">Transmembrane</keyword>
<dbReference type="PANTHER" id="PTHR43081">
    <property type="entry name" value="ADENYLATE CYCLASE, TERMINAL-DIFFERENTIATION SPECIFIC-RELATED"/>
    <property type="match status" value="1"/>
</dbReference>
<dbReference type="AlphaFoldDB" id="A0A3B1AQ44"/>
<dbReference type="SUPFAM" id="SSF55073">
    <property type="entry name" value="Nucleotide cyclase"/>
    <property type="match status" value="1"/>
</dbReference>
<dbReference type="EMBL" id="UOFR01000084">
    <property type="protein sequence ID" value="VAX01498.1"/>
    <property type="molecule type" value="Genomic_DNA"/>
</dbReference>
<dbReference type="InterPro" id="IPR001054">
    <property type="entry name" value="A/G_cyclase"/>
</dbReference>
<reference evidence="4" key="1">
    <citation type="submission" date="2018-06" db="EMBL/GenBank/DDBJ databases">
        <authorList>
            <person name="Zhirakovskaya E."/>
        </authorList>
    </citation>
    <scope>NUCLEOTIDE SEQUENCE</scope>
</reference>
<dbReference type="CDD" id="cd07302">
    <property type="entry name" value="CHD"/>
    <property type="match status" value="1"/>
</dbReference>
<organism evidence="4">
    <name type="scientific">hydrothermal vent metagenome</name>
    <dbReference type="NCBI Taxonomy" id="652676"/>
    <lineage>
        <taxon>unclassified sequences</taxon>
        <taxon>metagenomes</taxon>
        <taxon>ecological metagenomes</taxon>
    </lineage>
</organism>
<dbReference type="InterPro" id="IPR029787">
    <property type="entry name" value="Nucleotide_cyclase"/>
</dbReference>